<evidence type="ECO:0000313" key="2">
    <source>
        <dbReference type="Proteomes" id="UP000789803"/>
    </source>
</evidence>
<proteinExistence type="predicted"/>
<keyword evidence="2" id="KW-1185">Reference proteome</keyword>
<accession>A0ABN7KAU1</accession>
<name>A0ABN7KAU1_9BACT</name>
<comment type="caution">
    <text evidence="1">The sequence shown here is derived from an EMBL/GenBank/DDBJ whole genome shotgun (WGS) entry which is preliminary data.</text>
</comment>
<sequence length="86" mass="9736">MKIYSLKLDDALFAQLKEVTDVTKDSFAAFIRSAIALKIEKEKSSLTFRLNNLSKLDAKESKEIMDDLNTLSDDDLSISSTYELKI</sequence>
<protein>
    <submittedName>
        <fullName evidence="1">Uncharacterized protein</fullName>
    </submittedName>
</protein>
<dbReference type="RefSeq" id="WP_229933436.1">
    <property type="nucleotide sequence ID" value="NZ_CAJHOF010000018.1"/>
</dbReference>
<organism evidence="1 2">
    <name type="scientific">Campylobacter majalis</name>
    <dbReference type="NCBI Taxonomy" id="2790656"/>
    <lineage>
        <taxon>Bacteria</taxon>
        <taxon>Pseudomonadati</taxon>
        <taxon>Campylobacterota</taxon>
        <taxon>Epsilonproteobacteria</taxon>
        <taxon>Campylobacterales</taxon>
        <taxon>Campylobacteraceae</taxon>
        <taxon>Campylobacter</taxon>
    </lineage>
</organism>
<evidence type="ECO:0000313" key="1">
    <source>
        <dbReference type="EMBL" id="CAD7289584.1"/>
    </source>
</evidence>
<dbReference type="EMBL" id="CAJHOF010000018">
    <property type="protein sequence ID" value="CAD7289584.1"/>
    <property type="molecule type" value="Genomic_DNA"/>
</dbReference>
<gene>
    <name evidence="1" type="ORF">LMG7974_01661</name>
</gene>
<dbReference type="Proteomes" id="UP000789803">
    <property type="component" value="Unassembled WGS sequence"/>
</dbReference>
<reference evidence="1 2" key="1">
    <citation type="submission" date="2020-11" db="EMBL/GenBank/DDBJ databases">
        <authorList>
            <person name="Peeters C."/>
        </authorList>
    </citation>
    <scope>NUCLEOTIDE SEQUENCE [LARGE SCALE GENOMIC DNA]</scope>
    <source>
        <strain evidence="1 2">LMG 7974</strain>
    </source>
</reference>